<gene>
    <name evidence="34" type="primary">slc1a5</name>
</gene>
<keyword evidence="5" id="KW-1003">Cell membrane</keyword>
<reference evidence="34" key="1">
    <citation type="submission" date="2025-08" db="UniProtKB">
        <authorList>
            <consortium name="RefSeq"/>
        </authorList>
    </citation>
    <scope>IDENTIFICATION</scope>
</reference>
<evidence type="ECO:0000256" key="22">
    <source>
        <dbReference type="ARBA" id="ARBA00036485"/>
    </source>
</evidence>
<evidence type="ECO:0000256" key="6">
    <source>
        <dbReference type="ARBA" id="ARBA00022553"/>
    </source>
</evidence>
<comment type="catalytic activity">
    <reaction evidence="22">
        <text>L-glutamine(in) + L-methionine(out) + Na(+)(out) = L-glutamine(out) + L-methionine(in) + Na(+)(in)</text>
        <dbReference type="Rhea" id="RHEA:70875"/>
        <dbReference type="ChEBI" id="CHEBI:29101"/>
        <dbReference type="ChEBI" id="CHEBI:57844"/>
        <dbReference type="ChEBI" id="CHEBI:58359"/>
    </reaction>
</comment>
<evidence type="ECO:0000256" key="17">
    <source>
        <dbReference type="ARBA" id="ARBA00035073"/>
    </source>
</evidence>
<evidence type="ECO:0000256" key="12">
    <source>
        <dbReference type="ARBA" id="ARBA00022990"/>
    </source>
</evidence>
<feature type="transmembrane region" description="Helical" evidence="31">
    <location>
        <begin position="296"/>
        <end position="322"/>
    </location>
</feature>
<evidence type="ECO:0000256" key="32">
    <source>
        <dbReference type="SAM" id="MobiDB-lite"/>
    </source>
</evidence>
<comment type="catalytic activity">
    <reaction evidence="23">
        <text>D-serine(in) + L-glutamine(out) + Na(+)(out) = D-serine(out) + L-glutamine(in) + Na(+)(in)</text>
        <dbReference type="Rhea" id="RHEA:75307"/>
        <dbReference type="ChEBI" id="CHEBI:29101"/>
        <dbReference type="ChEBI" id="CHEBI:35247"/>
        <dbReference type="ChEBI" id="CHEBI:58359"/>
    </reaction>
</comment>
<dbReference type="InterPro" id="IPR036458">
    <property type="entry name" value="Na:dicarbo_symporter_sf"/>
</dbReference>
<dbReference type="SUPFAM" id="SSF118215">
    <property type="entry name" value="Proton glutamate symport protein"/>
    <property type="match status" value="1"/>
</dbReference>
<evidence type="ECO:0000256" key="11">
    <source>
        <dbReference type="ARBA" id="ARBA00022989"/>
    </source>
</evidence>
<evidence type="ECO:0000256" key="1">
    <source>
        <dbReference type="ARBA" id="ARBA00004223"/>
    </source>
</evidence>
<keyword evidence="12" id="KW-0007">Acetylation</keyword>
<dbReference type="Gene3D" id="1.10.3860.10">
    <property type="entry name" value="Sodium:dicarboxylate symporter"/>
    <property type="match status" value="1"/>
</dbReference>
<comment type="catalytic activity">
    <reaction evidence="17">
        <text>nitrate(in) = nitrate(out)</text>
        <dbReference type="Rhea" id="RHEA:34923"/>
        <dbReference type="ChEBI" id="CHEBI:17632"/>
    </reaction>
</comment>
<keyword evidence="6" id="KW-0597">Phosphoprotein</keyword>
<comment type="catalytic activity">
    <reaction evidence="30">
        <text>L-glutamine(in) + L-alanine(out) + Na(+)(out) = L-glutamine(out) + L-alanine(in) + Na(+)(in)</text>
        <dbReference type="Rhea" id="RHEA:70867"/>
        <dbReference type="ChEBI" id="CHEBI:29101"/>
        <dbReference type="ChEBI" id="CHEBI:57972"/>
        <dbReference type="ChEBI" id="CHEBI:58359"/>
    </reaction>
</comment>
<dbReference type="GO" id="GO:0015297">
    <property type="term" value="F:antiporter activity"/>
    <property type="evidence" value="ECO:0007669"/>
    <property type="project" value="UniProtKB-KW"/>
</dbReference>
<name>A0A6P7JE19_9TELE</name>
<dbReference type="InterPro" id="IPR001991">
    <property type="entry name" value="Na-dicarboxylate_symporter"/>
</dbReference>
<feature type="transmembrane region" description="Helical" evidence="31">
    <location>
        <begin position="371"/>
        <end position="396"/>
    </location>
</feature>
<dbReference type="GO" id="GO:0015183">
    <property type="term" value="F:L-aspartate transmembrane transporter activity"/>
    <property type="evidence" value="ECO:0007669"/>
    <property type="project" value="TreeGrafter"/>
</dbReference>
<comment type="similarity">
    <text evidence="31">Belongs to the dicarboxylate/amino acid:cation symporter (DAACS) (TC 2.A.23) family.</text>
</comment>
<evidence type="ECO:0000256" key="23">
    <source>
        <dbReference type="ARBA" id="ARBA00036702"/>
    </source>
</evidence>
<comment type="catalytic activity">
    <reaction evidence="19">
        <text>L-glutamine(in) + L-serine(out) + Na(+)(out) = L-glutamine(out) + L-serine(in) + Na(+)(in)</text>
        <dbReference type="Rhea" id="RHEA:70887"/>
        <dbReference type="ChEBI" id="CHEBI:29101"/>
        <dbReference type="ChEBI" id="CHEBI:33384"/>
        <dbReference type="ChEBI" id="CHEBI:58359"/>
    </reaction>
</comment>
<dbReference type="PANTHER" id="PTHR11958">
    <property type="entry name" value="SODIUM/DICARBOXYLATE SYMPORTER-RELATED"/>
    <property type="match status" value="1"/>
</dbReference>
<evidence type="ECO:0000256" key="15">
    <source>
        <dbReference type="ARBA" id="ARBA00023180"/>
    </source>
</evidence>
<evidence type="ECO:0000256" key="25">
    <source>
        <dbReference type="ARBA" id="ARBA00036948"/>
    </source>
</evidence>
<keyword evidence="7 31" id="KW-0812">Transmembrane</keyword>
<comment type="catalytic activity">
    <reaction evidence="27">
        <text>L-glutamine(in) + L-glutamate(out) + Na(+)(out) + H(+)(out) = L-glutamine(out) + L-glutamate(in) + Na(+)(in) + H(+)(in)</text>
        <dbReference type="Rhea" id="RHEA:70883"/>
        <dbReference type="ChEBI" id="CHEBI:15378"/>
        <dbReference type="ChEBI" id="CHEBI:29101"/>
        <dbReference type="ChEBI" id="CHEBI:29985"/>
        <dbReference type="ChEBI" id="CHEBI:58359"/>
    </reaction>
</comment>
<evidence type="ECO:0000256" key="30">
    <source>
        <dbReference type="ARBA" id="ARBA00048644"/>
    </source>
</evidence>
<feature type="region of interest" description="Disordered" evidence="32">
    <location>
        <begin position="15"/>
        <end position="35"/>
    </location>
</feature>
<keyword evidence="15" id="KW-0325">Glycoprotein</keyword>
<keyword evidence="3 31" id="KW-0813">Transport</keyword>
<comment type="subcellular location">
    <subcellularLocation>
        <location evidence="2">Cell membrane</location>
        <topology evidence="2">Multi-pass membrane protein</topology>
    </subcellularLocation>
    <subcellularLocation>
        <location evidence="1">Melanosome</location>
    </subcellularLocation>
    <subcellularLocation>
        <location evidence="31">Membrane</location>
        <topology evidence="31">Multi-pass membrane protein</topology>
    </subcellularLocation>
</comment>
<feature type="transmembrane region" description="Helical" evidence="31">
    <location>
        <begin position="92"/>
        <end position="112"/>
    </location>
</feature>
<evidence type="ECO:0000256" key="8">
    <source>
        <dbReference type="ARBA" id="ARBA00022723"/>
    </source>
</evidence>
<keyword evidence="4" id="KW-0050">Antiport</keyword>
<evidence type="ECO:0000256" key="14">
    <source>
        <dbReference type="ARBA" id="ARBA00023136"/>
    </source>
</evidence>
<feature type="region of interest" description="Disordered" evidence="32">
    <location>
        <begin position="499"/>
        <end position="535"/>
    </location>
</feature>
<evidence type="ECO:0000256" key="10">
    <source>
        <dbReference type="ARBA" id="ARBA00022970"/>
    </source>
</evidence>
<dbReference type="GO" id="GO:0015175">
    <property type="term" value="F:neutral L-amino acid transmembrane transporter activity"/>
    <property type="evidence" value="ECO:0007669"/>
    <property type="project" value="TreeGrafter"/>
</dbReference>
<comment type="catalytic activity">
    <reaction evidence="20">
        <text>L-asparagine(out) + L-glutamine(in) + Na(+)(out) = L-asparagine(in) + L-glutamine(out) + Na(+)(in)</text>
        <dbReference type="Rhea" id="RHEA:70891"/>
        <dbReference type="ChEBI" id="CHEBI:29101"/>
        <dbReference type="ChEBI" id="CHEBI:58048"/>
        <dbReference type="ChEBI" id="CHEBI:58359"/>
    </reaction>
</comment>
<dbReference type="CTD" id="6510"/>
<evidence type="ECO:0000256" key="26">
    <source>
        <dbReference type="ARBA" id="ARBA00047397"/>
    </source>
</evidence>
<protein>
    <recommendedName>
        <fullName evidence="31">Amino acid transporter</fullName>
    </recommendedName>
</protein>
<evidence type="ECO:0000256" key="19">
    <source>
        <dbReference type="ARBA" id="ARBA00035896"/>
    </source>
</evidence>
<evidence type="ECO:0000256" key="7">
    <source>
        <dbReference type="ARBA" id="ARBA00022692"/>
    </source>
</evidence>
<evidence type="ECO:0000256" key="13">
    <source>
        <dbReference type="ARBA" id="ARBA00023053"/>
    </source>
</evidence>
<feature type="transmembrane region" description="Helical" evidence="31">
    <location>
        <begin position="329"/>
        <end position="351"/>
    </location>
</feature>
<keyword evidence="9 31" id="KW-0769">Symport</keyword>
<comment type="catalytic activity">
    <reaction evidence="24">
        <text>thiocyanate(in) = thiocyanate(out)</text>
        <dbReference type="Rhea" id="RHEA:75347"/>
        <dbReference type="ChEBI" id="CHEBI:18022"/>
    </reaction>
</comment>
<comment type="catalytic activity">
    <reaction evidence="16">
        <text>iodide(out) = iodide(in)</text>
        <dbReference type="Rhea" id="RHEA:66324"/>
        <dbReference type="ChEBI" id="CHEBI:16382"/>
    </reaction>
</comment>
<evidence type="ECO:0000313" key="33">
    <source>
        <dbReference type="Proteomes" id="UP000515145"/>
    </source>
</evidence>
<feature type="transmembrane region" description="Helical" evidence="31">
    <location>
        <begin position="260"/>
        <end position="284"/>
    </location>
</feature>
<dbReference type="PROSITE" id="PS00713">
    <property type="entry name" value="NA_DICARBOXYL_SYMP_1"/>
    <property type="match status" value="1"/>
</dbReference>
<comment type="catalytic activity">
    <reaction evidence="29">
        <text>L-threonine(in) + L-glutamine(out) + Na(+)(out) = L-threonine(out) + L-glutamine(in) + Na(+)(in)</text>
        <dbReference type="Rhea" id="RHEA:70863"/>
        <dbReference type="ChEBI" id="CHEBI:29101"/>
        <dbReference type="ChEBI" id="CHEBI:57926"/>
        <dbReference type="ChEBI" id="CHEBI:58359"/>
    </reaction>
</comment>
<evidence type="ECO:0000256" key="31">
    <source>
        <dbReference type="RuleBase" id="RU361216"/>
    </source>
</evidence>
<dbReference type="PROSITE" id="PS00714">
    <property type="entry name" value="NA_DICARBOXYL_SYMP_2"/>
    <property type="match status" value="1"/>
</dbReference>
<comment type="catalytic activity">
    <reaction evidence="18">
        <text>D-serine(in) + L-alanine(out) + Na(+)(out) = D-serine(out) + L-alanine(in) + Na(+)(in)</text>
        <dbReference type="Rhea" id="RHEA:75311"/>
        <dbReference type="ChEBI" id="CHEBI:29101"/>
        <dbReference type="ChEBI" id="CHEBI:35247"/>
        <dbReference type="ChEBI" id="CHEBI:57972"/>
    </reaction>
</comment>
<dbReference type="GO" id="GO:0005886">
    <property type="term" value="C:plasma membrane"/>
    <property type="evidence" value="ECO:0007669"/>
    <property type="project" value="UniProtKB-SubCell"/>
</dbReference>
<feature type="transmembrane region" description="Helical" evidence="31">
    <location>
        <begin position="408"/>
        <end position="437"/>
    </location>
</feature>
<feature type="compositionally biased region" description="Basic and acidic residues" evidence="32">
    <location>
        <begin position="509"/>
        <end position="524"/>
    </location>
</feature>
<comment type="catalytic activity">
    <reaction evidence="26">
        <text>L-threonine(out) + L-glutamine(in) + Na(+)(out) = L-threonine(in) + L-glutamine(out) + Na(+)(in)</text>
        <dbReference type="Rhea" id="RHEA:70879"/>
        <dbReference type="ChEBI" id="CHEBI:29101"/>
        <dbReference type="ChEBI" id="CHEBI:57926"/>
        <dbReference type="ChEBI" id="CHEBI:58359"/>
    </reaction>
</comment>
<evidence type="ECO:0000256" key="18">
    <source>
        <dbReference type="ARBA" id="ARBA00035832"/>
    </source>
</evidence>
<dbReference type="GO" id="GO:0140009">
    <property type="term" value="P:L-aspartate import across plasma membrane"/>
    <property type="evidence" value="ECO:0007669"/>
    <property type="project" value="TreeGrafter"/>
</dbReference>
<comment type="catalytic activity">
    <reaction evidence="25">
        <text>L-asparagine(in) + L-glutamine(out) + Na(+)(out) = L-asparagine(out) + L-glutamine(in) + Na(+)(in)</text>
        <dbReference type="Rhea" id="RHEA:70859"/>
        <dbReference type="ChEBI" id="CHEBI:29101"/>
        <dbReference type="ChEBI" id="CHEBI:58048"/>
        <dbReference type="ChEBI" id="CHEBI:58359"/>
    </reaction>
</comment>
<dbReference type="GO" id="GO:0042470">
    <property type="term" value="C:melanosome"/>
    <property type="evidence" value="ECO:0007669"/>
    <property type="project" value="UniProtKB-SubCell"/>
</dbReference>
<sequence>MAETIDMDDRKTFNGEAHMDEPMANGLNTHTKSSPEPLSRRVLKAVKANLLVILTVAGVIVGVLIGLCVRNVALTQTQTIYIGFPGELLIRLLKMIIIPLVVCSLVSGAASIDPKALGKLGGWAMLFFLVTTLIASSIGVAITFIVSPGSVAVNKTSGFDDTVPAHKEVVDSFLDLIRNIFPSNLVSAAFQSYATAYKLVNKNGTGGNITVEKVPIGTDQDGMNILGLVVFAIVFGVALRKLGEEGEILIKFFNSFNEATMVLVSWIMWYAPLGIMFLVAGKIVEMEDVGKLFASLGKYIACCIVGHAIHGLLVLPGIYFVITRKNPYTFLWGILTALATAFGTSSSSATLPLMMKCVEENNGISKHISRFILPIGATVNMDGAALFQCVAAVFIAQLNKTSLNFVQVITILVTATASSVGAAGIPAGGVLTLAIILEAIGLPTSDISLILAVDWIVDRTCTVLNVEGDAFGAGLLQHFVDRTSKREGAELSEVAFEGDVSAAAPEHSPLIEKRGGRDDAEGGKAELSTNKESVM</sequence>
<accession>A0A6P7JE19</accession>
<keyword evidence="10" id="KW-0029">Amino-acid transport</keyword>
<evidence type="ECO:0000256" key="21">
    <source>
        <dbReference type="ARBA" id="ARBA00036385"/>
    </source>
</evidence>
<evidence type="ECO:0000256" key="28">
    <source>
        <dbReference type="ARBA" id="ARBA00047799"/>
    </source>
</evidence>
<evidence type="ECO:0000256" key="20">
    <source>
        <dbReference type="ARBA" id="ARBA00035952"/>
    </source>
</evidence>
<evidence type="ECO:0000256" key="27">
    <source>
        <dbReference type="ARBA" id="ARBA00047711"/>
    </source>
</evidence>
<feature type="transmembrane region" description="Helical" evidence="31">
    <location>
        <begin position="222"/>
        <end position="239"/>
    </location>
</feature>
<evidence type="ECO:0000256" key="3">
    <source>
        <dbReference type="ARBA" id="ARBA00022448"/>
    </source>
</evidence>
<keyword evidence="14 31" id="KW-0472">Membrane</keyword>
<keyword evidence="13" id="KW-0915">Sodium</keyword>
<evidence type="ECO:0000256" key="29">
    <source>
        <dbReference type="ARBA" id="ARBA00048392"/>
    </source>
</evidence>
<proteinExistence type="inferred from homology"/>
<feature type="compositionally biased region" description="Polar residues" evidence="32">
    <location>
        <begin position="26"/>
        <end position="35"/>
    </location>
</feature>
<comment type="catalytic activity">
    <reaction evidence="21">
        <text>L-glutamine(out) + L-serine(in) + Na(+)(out) = L-glutamine(in) + L-serine(out) + Na(+)(in)</text>
        <dbReference type="Rhea" id="RHEA:70855"/>
        <dbReference type="ChEBI" id="CHEBI:29101"/>
        <dbReference type="ChEBI" id="CHEBI:33384"/>
        <dbReference type="ChEBI" id="CHEBI:58359"/>
    </reaction>
</comment>
<evidence type="ECO:0000256" key="16">
    <source>
        <dbReference type="ARBA" id="ARBA00024145"/>
    </source>
</evidence>
<dbReference type="GeneID" id="114444573"/>
<keyword evidence="8" id="KW-0479">Metal-binding</keyword>
<evidence type="ECO:0000256" key="4">
    <source>
        <dbReference type="ARBA" id="ARBA00022449"/>
    </source>
</evidence>
<dbReference type="OrthoDB" id="5877963at2759"/>
<dbReference type="GO" id="GO:0015293">
    <property type="term" value="F:symporter activity"/>
    <property type="evidence" value="ECO:0007669"/>
    <property type="project" value="UniProtKB-UniRule"/>
</dbReference>
<keyword evidence="11 31" id="KW-1133">Transmembrane helix</keyword>
<dbReference type="GO" id="GO:0046872">
    <property type="term" value="F:metal ion binding"/>
    <property type="evidence" value="ECO:0007669"/>
    <property type="project" value="UniProtKB-KW"/>
</dbReference>
<dbReference type="PANTHER" id="PTHR11958:SF19">
    <property type="entry name" value="NEUTRAL AMINO ACID TRANSPORTER B(0)"/>
    <property type="match status" value="1"/>
</dbReference>
<evidence type="ECO:0000256" key="2">
    <source>
        <dbReference type="ARBA" id="ARBA00004651"/>
    </source>
</evidence>
<dbReference type="InterPro" id="IPR018107">
    <property type="entry name" value="Na-dicarboxylate_symporter_CS"/>
</dbReference>
<dbReference type="RefSeq" id="XP_028275044.1">
    <property type="nucleotide sequence ID" value="XM_028419243.1"/>
</dbReference>
<dbReference type="Pfam" id="PF00375">
    <property type="entry name" value="SDF"/>
    <property type="match status" value="1"/>
</dbReference>
<dbReference type="AlphaFoldDB" id="A0A6P7JE19"/>
<feature type="transmembrane region" description="Helical" evidence="31">
    <location>
        <begin position="124"/>
        <end position="146"/>
    </location>
</feature>
<evidence type="ECO:0000313" key="34">
    <source>
        <dbReference type="RefSeq" id="XP_028275044.1"/>
    </source>
</evidence>
<dbReference type="PRINTS" id="PR00173">
    <property type="entry name" value="EDTRNSPORT"/>
</dbReference>
<comment type="catalytic activity">
    <reaction evidence="28">
        <text>L-valine(out) + L-glutamine(in) + Na(+)(out) = L-valine(in) + L-glutamine(out) + Na(+)(in)</text>
        <dbReference type="Rhea" id="RHEA:70871"/>
        <dbReference type="ChEBI" id="CHEBI:29101"/>
        <dbReference type="ChEBI" id="CHEBI:57762"/>
        <dbReference type="ChEBI" id="CHEBI:58359"/>
    </reaction>
</comment>
<organism evidence="33 34">
    <name type="scientific">Parambassis ranga</name>
    <name type="common">Indian glassy fish</name>
    <dbReference type="NCBI Taxonomy" id="210632"/>
    <lineage>
        <taxon>Eukaryota</taxon>
        <taxon>Metazoa</taxon>
        <taxon>Chordata</taxon>
        <taxon>Craniata</taxon>
        <taxon>Vertebrata</taxon>
        <taxon>Euteleostomi</taxon>
        <taxon>Actinopterygii</taxon>
        <taxon>Neopterygii</taxon>
        <taxon>Teleostei</taxon>
        <taxon>Neoteleostei</taxon>
        <taxon>Acanthomorphata</taxon>
        <taxon>Ovalentaria</taxon>
        <taxon>Ambassidae</taxon>
        <taxon>Parambassis</taxon>
    </lineage>
</organism>
<evidence type="ECO:0000256" key="9">
    <source>
        <dbReference type="ARBA" id="ARBA00022847"/>
    </source>
</evidence>
<evidence type="ECO:0000256" key="5">
    <source>
        <dbReference type="ARBA" id="ARBA00022475"/>
    </source>
</evidence>
<dbReference type="InterPro" id="IPR050746">
    <property type="entry name" value="DAACS"/>
</dbReference>
<dbReference type="Proteomes" id="UP000515145">
    <property type="component" value="Chromosome 13"/>
</dbReference>
<dbReference type="InParanoid" id="A0A6P7JE19"/>
<keyword evidence="33" id="KW-1185">Reference proteome</keyword>
<feature type="transmembrane region" description="Helical" evidence="31">
    <location>
        <begin position="50"/>
        <end position="72"/>
    </location>
</feature>
<evidence type="ECO:0000256" key="24">
    <source>
        <dbReference type="ARBA" id="ARBA00036895"/>
    </source>
</evidence>